<dbReference type="EMBL" id="CAUEEQ010078825">
    <property type="protein sequence ID" value="CAJ0968024.1"/>
    <property type="molecule type" value="Genomic_DNA"/>
</dbReference>
<dbReference type="Gene3D" id="1.25.40.20">
    <property type="entry name" value="Ankyrin repeat-containing domain"/>
    <property type="match status" value="1"/>
</dbReference>
<keyword evidence="2" id="KW-1185">Reference proteome</keyword>
<dbReference type="InterPro" id="IPR036770">
    <property type="entry name" value="Ankyrin_rpt-contain_sf"/>
</dbReference>
<evidence type="ECO:0000313" key="1">
    <source>
        <dbReference type="EMBL" id="CAJ0968024.1"/>
    </source>
</evidence>
<protein>
    <submittedName>
        <fullName evidence="1">Uncharacterized protein</fullName>
    </submittedName>
</protein>
<gene>
    <name evidence="1" type="ORF">RIMI_LOCUS22712532</name>
</gene>
<reference evidence="1" key="1">
    <citation type="submission" date="2023-07" db="EMBL/GenBank/DDBJ databases">
        <authorList>
            <person name="Stuckert A."/>
        </authorList>
    </citation>
    <scope>NUCLEOTIDE SEQUENCE</scope>
</reference>
<accession>A0ABN9MMM3</accession>
<name>A0ABN9MMM3_9NEOB</name>
<evidence type="ECO:0000313" key="2">
    <source>
        <dbReference type="Proteomes" id="UP001176940"/>
    </source>
</evidence>
<dbReference type="PANTHER" id="PTHR13944">
    <property type="entry name" value="AGAP007712-PA"/>
    <property type="match status" value="1"/>
</dbReference>
<dbReference type="InterPro" id="IPR051632">
    <property type="entry name" value="Rho_GEF"/>
</dbReference>
<dbReference type="Proteomes" id="UP001176940">
    <property type="component" value="Unassembled WGS sequence"/>
</dbReference>
<comment type="caution">
    <text evidence="1">The sequence shown here is derived from an EMBL/GenBank/DDBJ whole genome shotgun (WGS) entry which is preliminary data.</text>
</comment>
<sequence>MKEPESELELEPDKIQVSESQLWLTDSTALILSATWAPSLRISKDAKLLKEFSGHDCCEHVKVLLFASKKGLSAIVAQEDFEFIKDEAYESAQFLASSAGNQQALLFAKFFLNKSRSSPGDAVILDKKITLAFRHLQLPSGWNVLGDFPSITDGPGQETLMHFAARLGLCALSKFLLEQPGGRTSLAIANNEGATPVTLALERGFLKLHHVLTQYTNIDYCRI</sequence>
<proteinExistence type="predicted"/>
<dbReference type="PANTHER" id="PTHR13944:SF18">
    <property type="entry name" value="A-KINASE ANCHOR PROTEIN 13"/>
    <property type="match status" value="1"/>
</dbReference>
<dbReference type="SUPFAM" id="SSF48403">
    <property type="entry name" value="Ankyrin repeat"/>
    <property type="match status" value="1"/>
</dbReference>
<organism evidence="1 2">
    <name type="scientific">Ranitomeya imitator</name>
    <name type="common">mimic poison frog</name>
    <dbReference type="NCBI Taxonomy" id="111125"/>
    <lineage>
        <taxon>Eukaryota</taxon>
        <taxon>Metazoa</taxon>
        <taxon>Chordata</taxon>
        <taxon>Craniata</taxon>
        <taxon>Vertebrata</taxon>
        <taxon>Euteleostomi</taxon>
        <taxon>Amphibia</taxon>
        <taxon>Batrachia</taxon>
        <taxon>Anura</taxon>
        <taxon>Neobatrachia</taxon>
        <taxon>Hyloidea</taxon>
        <taxon>Dendrobatidae</taxon>
        <taxon>Dendrobatinae</taxon>
        <taxon>Ranitomeya</taxon>
    </lineage>
</organism>